<dbReference type="PANTHER" id="PTHR12329">
    <property type="entry name" value="BCL2-ASSOCIATED ATHANOGENE"/>
    <property type="match status" value="1"/>
</dbReference>
<dbReference type="SUPFAM" id="SSF63491">
    <property type="entry name" value="BAG domain"/>
    <property type="match status" value="1"/>
</dbReference>
<evidence type="ECO:0000259" key="5">
    <source>
        <dbReference type="PROSITE" id="PS51035"/>
    </source>
</evidence>
<evidence type="ECO:0000256" key="2">
    <source>
        <dbReference type="SAM" id="Coils"/>
    </source>
</evidence>
<dbReference type="PROSITE" id="PS50053">
    <property type="entry name" value="UBIQUITIN_2"/>
    <property type="match status" value="1"/>
</dbReference>
<evidence type="ECO:0000256" key="1">
    <source>
        <dbReference type="ARBA" id="ARBA00023186"/>
    </source>
</evidence>
<dbReference type="InterPro" id="IPR029071">
    <property type="entry name" value="Ubiquitin-like_domsf"/>
</dbReference>
<keyword evidence="2" id="KW-0175">Coiled coil</keyword>
<keyword evidence="1" id="KW-0143">Chaperone</keyword>
<dbReference type="Gene3D" id="1.20.58.120">
    <property type="entry name" value="BAG domain"/>
    <property type="match status" value="1"/>
</dbReference>
<feature type="domain" description="Ubiquitin-like" evidence="4">
    <location>
        <begin position="202"/>
        <end position="271"/>
    </location>
</feature>
<name>A0AA36EB25_LACSI</name>
<evidence type="ECO:0000259" key="4">
    <source>
        <dbReference type="PROSITE" id="PS50053"/>
    </source>
</evidence>
<dbReference type="EMBL" id="OX465082">
    <property type="protein sequence ID" value="CAI9288912.1"/>
    <property type="molecule type" value="Genomic_DNA"/>
</dbReference>
<dbReference type="GO" id="GO:0051087">
    <property type="term" value="F:protein-folding chaperone binding"/>
    <property type="evidence" value="ECO:0007669"/>
    <property type="project" value="InterPro"/>
</dbReference>
<dbReference type="SMART" id="SM00264">
    <property type="entry name" value="BAG"/>
    <property type="match status" value="1"/>
</dbReference>
<dbReference type="Proteomes" id="UP001177003">
    <property type="component" value="Chromosome 6"/>
</dbReference>
<feature type="transmembrane region" description="Helical" evidence="3">
    <location>
        <begin position="113"/>
        <end position="133"/>
    </location>
</feature>
<dbReference type="Pfam" id="PF02179">
    <property type="entry name" value="BAG"/>
    <property type="match status" value="1"/>
</dbReference>
<dbReference type="AlphaFoldDB" id="A0AA36EB25"/>
<sequence>MHVSVDTVSSMTLLLFFPPFLYISIHLSFSLSIIAYTKYTQRLCKPACVSFEPKHKANQTKFLILFALFTSISYRNHKLQFFKSGSESWFFLHSWFSSFLSFQKLHQHFSKTLLFYIFHLWVLSNFHILVLQFDLNFQNKRMLGLKSRNPGMFPAAKVGTSSPGGGGGGGREAGVAAWELRPCGMLVQKRNSDVTQSQTLVPTIKVKVKFGSSYHEVNIKSQATFGELKKMLARPTGLNPLDQKLVFRDKERDSKAYLDVAGVKDGSRMVVFDDILSREKRLLENLQSKKMKKSEKEIVDVTIEIDKLAKQVGSLEIEIYSGKKVVEKVLLNLIELLMSQLIKLDGIIADGDVKLQRRMQVKRVQRYIENLDVLKIRNSKNGRNGDWANIQAPSQRHSNKISFEQKLMTPMERQRDSMKWPIVATAEWEKF</sequence>
<reference evidence="6" key="1">
    <citation type="submission" date="2023-04" db="EMBL/GenBank/DDBJ databases">
        <authorList>
            <person name="Vijverberg K."/>
            <person name="Xiong W."/>
            <person name="Schranz E."/>
        </authorList>
    </citation>
    <scope>NUCLEOTIDE SEQUENCE</scope>
</reference>
<dbReference type="PROSITE" id="PS51035">
    <property type="entry name" value="BAG"/>
    <property type="match status" value="1"/>
</dbReference>
<organism evidence="6 7">
    <name type="scientific">Lactuca saligna</name>
    <name type="common">Willowleaf lettuce</name>
    <dbReference type="NCBI Taxonomy" id="75948"/>
    <lineage>
        <taxon>Eukaryota</taxon>
        <taxon>Viridiplantae</taxon>
        <taxon>Streptophyta</taxon>
        <taxon>Embryophyta</taxon>
        <taxon>Tracheophyta</taxon>
        <taxon>Spermatophyta</taxon>
        <taxon>Magnoliopsida</taxon>
        <taxon>eudicotyledons</taxon>
        <taxon>Gunneridae</taxon>
        <taxon>Pentapetalae</taxon>
        <taxon>asterids</taxon>
        <taxon>campanulids</taxon>
        <taxon>Asterales</taxon>
        <taxon>Asteraceae</taxon>
        <taxon>Cichorioideae</taxon>
        <taxon>Cichorieae</taxon>
        <taxon>Lactucinae</taxon>
        <taxon>Lactuca</taxon>
    </lineage>
</organism>
<dbReference type="SUPFAM" id="SSF54236">
    <property type="entry name" value="Ubiquitin-like"/>
    <property type="match status" value="1"/>
</dbReference>
<dbReference type="GO" id="GO:0005737">
    <property type="term" value="C:cytoplasm"/>
    <property type="evidence" value="ECO:0007669"/>
    <property type="project" value="TreeGrafter"/>
</dbReference>
<dbReference type="GO" id="GO:0000774">
    <property type="term" value="F:adenyl-nucleotide exchange factor activity"/>
    <property type="evidence" value="ECO:0007669"/>
    <property type="project" value="TreeGrafter"/>
</dbReference>
<evidence type="ECO:0000313" key="6">
    <source>
        <dbReference type="EMBL" id="CAI9288912.1"/>
    </source>
</evidence>
<feature type="domain" description="BAG" evidence="5">
    <location>
        <begin position="297"/>
        <end position="375"/>
    </location>
</feature>
<keyword evidence="3" id="KW-1133">Transmembrane helix</keyword>
<dbReference type="InterPro" id="IPR000626">
    <property type="entry name" value="Ubiquitin-like_dom"/>
</dbReference>
<keyword evidence="3" id="KW-0812">Transmembrane</keyword>
<keyword evidence="7" id="KW-1185">Reference proteome</keyword>
<dbReference type="PANTHER" id="PTHR12329:SF38">
    <property type="entry name" value="BAG FAMILY MOLECULAR CHAPERONE REGULATOR-LIKE PROTEIN"/>
    <property type="match status" value="1"/>
</dbReference>
<accession>A0AA36EB25</accession>
<keyword evidence="3" id="KW-0472">Membrane</keyword>
<evidence type="ECO:0000256" key="3">
    <source>
        <dbReference type="SAM" id="Phobius"/>
    </source>
</evidence>
<dbReference type="Gene3D" id="3.10.20.90">
    <property type="entry name" value="Phosphatidylinositol 3-kinase Catalytic Subunit, Chain A, domain 1"/>
    <property type="match status" value="1"/>
</dbReference>
<feature type="coiled-coil region" evidence="2">
    <location>
        <begin position="276"/>
        <end position="311"/>
    </location>
</feature>
<feature type="transmembrane region" description="Helical" evidence="3">
    <location>
        <begin position="20"/>
        <end position="39"/>
    </location>
</feature>
<dbReference type="InterPro" id="IPR039773">
    <property type="entry name" value="BAG_chaperone_regulator"/>
</dbReference>
<evidence type="ECO:0000313" key="7">
    <source>
        <dbReference type="Proteomes" id="UP001177003"/>
    </source>
</evidence>
<dbReference type="InterPro" id="IPR003103">
    <property type="entry name" value="BAG_domain"/>
</dbReference>
<dbReference type="InterPro" id="IPR036533">
    <property type="entry name" value="BAG_dom_sf"/>
</dbReference>
<dbReference type="GO" id="GO:0050821">
    <property type="term" value="P:protein stabilization"/>
    <property type="evidence" value="ECO:0007669"/>
    <property type="project" value="TreeGrafter"/>
</dbReference>
<protein>
    <submittedName>
        <fullName evidence="6">Uncharacterized protein</fullName>
    </submittedName>
</protein>
<proteinExistence type="predicted"/>
<gene>
    <name evidence="6" type="ORF">LSALG_LOCUS28179</name>
</gene>